<feature type="transmembrane region" description="Helical" evidence="1">
    <location>
        <begin position="58"/>
        <end position="83"/>
    </location>
</feature>
<keyword evidence="1" id="KW-0472">Membrane</keyword>
<gene>
    <name evidence="2" type="ORF">HPLM_LOCUS554</name>
</gene>
<keyword evidence="1" id="KW-0812">Transmembrane</keyword>
<feature type="transmembrane region" description="Helical" evidence="1">
    <location>
        <begin position="21"/>
        <end position="38"/>
    </location>
</feature>
<keyword evidence="3" id="KW-1185">Reference proteome</keyword>
<keyword evidence="1" id="KW-1133">Transmembrane helix</keyword>
<dbReference type="OrthoDB" id="5862307at2759"/>
<protein>
    <submittedName>
        <fullName evidence="4">G_PROTEIN_RECEP_F1_2 domain-containing protein</fullName>
    </submittedName>
</protein>
<dbReference type="WBParaSite" id="HPLM_0000055301-mRNA-1">
    <property type="protein sequence ID" value="HPLM_0000055301-mRNA-1"/>
    <property type="gene ID" value="HPLM_0000055301"/>
</dbReference>
<evidence type="ECO:0000313" key="4">
    <source>
        <dbReference type="WBParaSite" id="HPLM_0000055301-mRNA-1"/>
    </source>
</evidence>
<name>A0A0N4VTD6_HAEPC</name>
<dbReference type="Proteomes" id="UP000268014">
    <property type="component" value="Unassembled WGS sequence"/>
</dbReference>
<evidence type="ECO:0000313" key="2">
    <source>
        <dbReference type="EMBL" id="VDO05713.1"/>
    </source>
</evidence>
<reference evidence="2 3" key="2">
    <citation type="submission" date="2018-11" db="EMBL/GenBank/DDBJ databases">
        <authorList>
            <consortium name="Pathogen Informatics"/>
        </authorList>
    </citation>
    <scope>NUCLEOTIDE SEQUENCE [LARGE SCALE GENOMIC DNA]</scope>
    <source>
        <strain evidence="2 3">MHpl1</strain>
    </source>
</reference>
<evidence type="ECO:0000256" key="1">
    <source>
        <dbReference type="SAM" id="Phobius"/>
    </source>
</evidence>
<evidence type="ECO:0000313" key="3">
    <source>
        <dbReference type="Proteomes" id="UP000268014"/>
    </source>
</evidence>
<dbReference type="AlphaFoldDB" id="A0A0N4VTD6"/>
<proteinExistence type="predicted"/>
<reference evidence="4" key="1">
    <citation type="submission" date="2017-02" db="UniProtKB">
        <authorList>
            <consortium name="WormBaseParasite"/>
        </authorList>
    </citation>
    <scope>IDENTIFICATION</scope>
</reference>
<feature type="transmembrane region" description="Helical" evidence="1">
    <location>
        <begin position="95"/>
        <end position="113"/>
    </location>
</feature>
<dbReference type="EMBL" id="UZAF01000413">
    <property type="protein sequence ID" value="VDO05713.1"/>
    <property type="molecule type" value="Genomic_DNA"/>
</dbReference>
<sequence length="173" mass="19883">MKVSNLLKVLLLKIFTCKDNNKNICFQLFIILAVALNLSNPVVNMNRICAVMNSTGIYYGTVHFSLIAVTYIFCFVVLWNLFRKSNKRRVSHTEIFLRMILSLDFVSVLLVSIPNLKQKFWGWFDCCSSNHNLIGTGTKQSWCWFRTKVCLAATCRSIGMFLFSISEIETNKS</sequence>
<accession>A0A0N4VTD6</accession>
<organism evidence="4">
    <name type="scientific">Haemonchus placei</name>
    <name type="common">Barber's pole worm</name>
    <dbReference type="NCBI Taxonomy" id="6290"/>
    <lineage>
        <taxon>Eukaryota</taxon>
        <taxon>Metazoa</taxon>
        <taxon>Ecdysozoa</taxon>
        <taxon>Nematoda</taxon>
        <taxon>Chromadorea</taxon>
        <taxon>Rhabditida</taxon>
        <taxon>Rhabditina</taxon>
        <taxon>Rhabditomorpha</taxon>
        <taxon>Strongyloidea</taxon>
        <taxon>Trichostrongylidae</taxon>
        <taxon>Haemonchus</taxon>
    </lineage>
</organism>